<protein>
    <recommendedName>
        <fullName evidence="3">BPL/LPL catalytic domain-containing protein</fullName>
    </recommendedName>
</protein>
<name>A0AB34JP63_PRYPA</name>
<feature type="domain" description="BPL/LPL catalytic" evidence="3">
    <location>
        <begin position="15"/>
        <end position="212"/>
    </location>
</feature>
<sequence length="284" mass="30528">MTSNGALCAAPFDERRYAAALGRCGIGAALRVYDRVDSTMVVADELLRAEGSSRAHGKLVLAETQTAGQGRRGRSWQSEAGNLYFSLVWAPQPAASPAEMLPELVRLNLATGVAVVHAVAAAGFPGARIKWPNDVYHGTPPRKLSGMLVNFNGQDAAVLGVGINVLQDMPEAGTAVSLAMLQSESTNAKVPVREDVLAFFCKELERLMALSNAAVLAEYEENDFLRGKTIRVHHKTREEHDARDFLAEVLGVDSSGMLRVRSLESSGKEVLLSGEEVSITPQRS</sequence>
<dbReference type="PANTHER" id="PTHR12835:SF5">
    <property type="entry name" value="BIOTIN--PROTEIN LIGASE"/>
    <property type="match status" value="1"/>
</dbReference>
<dbReference type="PROSITE" id="PS51733">
    <property type="entry name" value="BPL_LPL_CATALYTIC"/>
    <property type="match status" value="1"/>
</dbReference>
<dbReference type="GO" id="GO:0005737">
    <property type="term" value="C:cytoplasm"/>
    <property type="evidence" value="ECO:0007669"/>
    <property type="project" value="TreeGrafter"/>
</dbReference>
<dbReference type="InterPro" id="IPR004408">
    <property type="entry name" value="Biotin_CoA_COase_ligase"/>
</dbReference>
<organism evidence="4 5">
    <name type="scientific">Prymnesium parvum</name>
    <name type="common">Toxic golden alga</name>
    <dbReference type="NCBI Taxonomy" id="97485"/>
    <lineage>
        <taxon>Eukaryota</taxon>
        <taxon>Haptista</taxon>
        <taxon>Haptophyta</taxon>
        <taxon>Prymnesiophyceae</taxon>
        <taxon>Prymnesiales</taxon>
        <taxon>Prymnesiaceae</taxon>
        <taxon>Prymnesium</taxon>
    </lineage>
</organism>
<keyword evidence="5" id="KW-1185">Reference proteome</keyword>
<evidence type="ECO:0000256" key="1">
    <source>
        <dbReference type="ARBA" id="ARBA00009934"/>
    </source>
</evidence>
<evidence type="ECO:0000259" key="3">
    <source>
        <dbReference type="PROSITE" id="PS51733"/>
    </source>
</evidence>
<dbReference type="EMBL" id="JBGBPQ010000006">
    <property type="protein sequence ID" value="KAL1523474.1"/>
    <property type="molecule type" value="Genomic_DNA"/>
</dbReference>
<keyword evidence="2" id="KW-0436">Ligase</keyword>
<dbReference type="Proteomes" id="UP001515480">
    <property type="component" value="Unassembled WGS sequence"/>
</dbReference>
<dbReference type="InterPro" id="IPR004143">
    <property type="entry name" value="BPL_LPL_catalytic"/>
</dbReference>
<accession>A0AB34JP63</accession>
<dbReference type="NCBIfam" id="TIGR00121">
    <property type="entry name" value="birA_ligase"/>
    <property type="match status" value="1"/>
</dbReference>
<gene>
    <name evidence="4" type="ORF">AB1Y20_018412</name>
</gene>
<dbReference type="PANTHER" id="PTHR12835">
    <property type="entry name" value="BIOTIN PROTEIN LIGASE"/>
    <property type="match status" value="1"/>
</dbReference>
<dbReference type="SUPFAM" id="SSF55681">
    <property type="entry name" value="Class II aaRS and biotin synthetases"/>
    <property type="match status" value="1"/>
</dbReference>
<dbReference type="InterPro" id="IPR045864">
    <property type="entry name" value="aa-tRNA-synth_II/BPL/LPL"/>
</dbReference>
<dbReference type="AlphaFoldDB" id="A0AB34JP63"/>
<evidence type="ECO:0000256" key="2">
    <source>
        <dbReference type="ARBA" id="ARBA00022598"/>
    </source>
</evidence>
<comment type="similarity">
    <text evidence="1">Belongs to the biotin--protein ligase family.</text>
</comment>
<dbReference type="CDD" id="cd16442">
    <property type="entry name" value="BPL"/>
    <property type="match status" value="1"/>
</dbReference>
<proteinExistence type="inferred from homology"/>
<dbReference type="Gene3D" id="3.30.930.10">
    <property type="entry name" value="Bira Bifunctional Protein, Domain 2"/>
    <property type="match status" value="1"/>
</dbReference>
<dbReference type="GO" id="GO:0004077">
    <property type="term" value="F:biotin--[biotin carboxyl-carrier protein] ligase activity"/>
    <property type="evidence" value="ECO:0007669"/>
    <property type="project" value="InterPro"/>
</dbReference>
<reference evidence="4 5" key="1">
    <citation type="journal article" date="2024" name="Science">
        <title>Giant polyketide synthase enzymes in the biosynthesis of giant marine polyether toxins.</title>
        <authorList>
            <person name="Fallon T.R."/>
            <person name="Shende V.V."/>
            <person name="Wierzbicki I.H."/>
            <person name="Pendleton A.L."/>
            <person name="Watervoot N.F."/>
            <person name="Auber R.P."/>
            <person name="Gonzalez D.J."/>
            <person name="Wisecaver J.H."/>
            <person name="Moore B.S."/>
        </authorList>
    </citation>
    <scope>NUCLEOTIDE SEQUENCE [LARGE SCALE GENOMIC DNA]</scope>
    <source>
        <strain evidence="4 5">12B1</strain>
    </source>
</reference>
<evidence type="ECO:0000313" key="5">
    <source>
        <dbReference type="Proteomes" id="UP001515480"/>
    </source>
</evidence>
<dbReference type="Pfam" id="PF03099">
    <property type="entry name" value="BPL_LplA_LipB"/>
    <property type="match status" value="1"/>
</dbReference>
<comment type="caution">
    <text evidence="4">The sequence shown here is derived from an EMBL/GenBank/DDBJ whole genome shotgun (WGS) entry which is preliminary data.</text>
</comment>
<evidence type="ECO:0000313" key="4">
    <source>
        <dbReference type="EMBL" id="KAL1523474.1"/>
    </source>
</evidence>